<evidence type="ECO:0000256" key="3">
    <source>
        <dbReference type="ARBA" id="ARBA00022741"/>
    </source>
</evidence>
<dbReference type="PRINTS" id="PR00318">
    <property type="entry name" value="GPROTEINA"/>
</dbReference>
<dbReference type="PROSITE" id="PS51882">
    <property type="entry name" value="G_ALPHA"/>
    <property type="match status" value="1"/>
</dbReference>
<dbReference type="SUPFAM" id="SSF52540">
    <property type="entry name" value="P-loop containing nucleoside triphosphate hydrolases"/>
    <property type="match status" value="1"/>
</dbReference>
<evidence type="ECO:0000256" key="7">
    <source>
        <dbReference type="PIRSR" id="PIRSR601019-2"/>
    </source>
</evidence>
<feature type="binding site" evidence="7">
    <location>
        <position position="32"/>
    </location>
    <ligand>
        <name>Mg(2+)</name>
        <dbReference type="ChEBI" id="CHEBI:18420"/>
    </ligand>
</feature>
<proteinExistence type="inferred from homology"/>
<dbReference type="PRINTS" id="PR01241">
    <property type="entry name" value="GPROTEINAFNG"/>
</dbReference>
<dbReference type="GO" id="GO:0031683">
    <property type="term" value="F:G-protein beta/gamma-subunit complex binding"/>
    <property type="evidence" value="ECO:0007669"/>
    <property type="project" value="InterPro"/>
</dbReference>
<dbReference type="Gene3D" id="3.40.50.300">
    <property type="entry name" value="P-loop containing nucleotide triphosphate hydrolases"/>
    <property type="match status" value="1"/>
</dbReference>
<name>A0AAD5SHC9_9FUNG</name>
<dbReference type="GO" id="GO:0005834">
    <property type="term" value="C:heterotrimeric G-protein complex"/>
    <property type="evidence" value="ECO:0007669"/>
    <property type="project" value="InterPro"/>
</dbReference>
<dbReference type="AlphaFoldDB" id="A0AAD5SHC9"/>
<keyword evidence="5" id="KW-0807">Transducer</keyword>
<dbReference type="CDD" id="cd00066">
    <property type="entry name" value="G-alpha"/>
    <property type="match status" value="1"/>
</dbReference>
<keyword evidence="7" id="KW-0460">Magnesium</keyword>
<dbReference type="FunFam" id="3.40.50.300:FF:000051">
    <property type="entry name" value="Guanine nucleotide-binding protein subunit alpha"/>
    <property type="match status" value="1"/>
</dbReference>
<dbReference type="GO" id="GO:0005737">
    <property type="term" value="C:cytoplasm"/>
    <property type="evidence" value="ECO:0007669"/>
    <property type="project" value="TreeGrafter"/>
</dbReference>
<evidence type="ECO:0000256" key="1">
    <source>
        <dbReference type="ARBA" id="ARBA00007976"/>
    </source>
</evidence>
<dbReference type="GO" id="GO:0003924">
    <property type="term" value="F:GTPase activity"/>
    <property type="evidence" value="ECO:0007669"/>
    <property type="project" value="InterPro"/>
</dbReference>
<dbReference type="PANTHER" id="PTHR10218">
    <property type="entry name" value="GTP-BINDING PROTEIN ALPHA SUBUNIT"/>
    <property type="match status" value="1"/>
</dbReference>
<evidence type="ECO:0000256" key="6">
    <source>
        <dbReference type="PIRSR" id="PIRSR601019-1"/>
    </source>
</evidence>
<dbReference type="SUPFAM" id="SSF47895">
    <property type="entry name" value="Transducin (alpha subunit), insertion domain"/>
    <property type="match status" value="1"/>
</dbReference>
<evidence type="ECO:0000313" key="9">
    <source>
        <dbReference type="Proteomes" id="UP001212841"/>
    </source>
</evidence>
<keyword evidence="2 7" id="KW-0479">Metal-binding</keyword>
<dbReference type="InterPro" id="IPR011025">
    <property type="entry name" value="GproteinA_insert"/>
</dbReference>
<feature type="binding site" evidence="6">
    <location>
        <begin position="26"/>
        <end position="32"/>
    </location>
    <ligand>
        <name>GTP</name>
        <dbReference type="ChEBI" id="CHEBI:37565"/>
    </ligand>
</feature>
<accession>A0AAD5SHC9</accession>
<evidence type="ECO:0000256" key="5">
    <source>
        <dbReference type="ARBA" id="ARBA00023224"/>
    </source>
</evidence>
<feature type="binding site" evidence="6">
    <location>
        <begin position="51"/>
        <end position="55"/>
    </location>
    <ligand>
        <name>GTP</name>
        <dbReference type="ChEBI" id="CHEBI:37565"/>
    </ligand>
</feature>
<dbReference type="GO" id="GO:0001664">
    <property type="term" value="F:G protein-coupled receptor binding"/>
    <property type="evidence" value="ECO:0007669"/>
    <property type="project" value="InterPro"/>
</dbReference>
<comment type="caution">
    <text evidence="8">The sequence shown here is derived from an EMBL/GenBank/DDBJ whole genome shotgun (WGS) entry which is preliminary data.</text>
</comment>
<keyword evidence="4 6" id="KW-0342">GTP-binding</keyword>
<dbReference type="GO" id="GO:0007188">
    <property type="term" value="P:adenylate cyclase-modulating G protein-coupled receptor signaling pathway"/>
    <property type="evidence" value="ECO:0007669"/>
    <property type="project" value="TreeGrafter"/>
</dbReference>
<comment type="similarity">
    <text evidence="1">Belongs to the G-alpha family. G(q) subfamily.</text>
</comment>
<dbReference type="EMBL" id="JADGJD010000077">
    <property type="protein sequence ID" value="KAJ3055461.1"/>
    <property type="molecule type" value="Genomic_DNA"/>
</dbReference>
<evidence type="ECO:0000256" key="2">
    <source>
        <dbReference type="ARBA" id="ARBA00022723"/>
    </source>
</evidence>
<dbReference type="Proteomes" id="UP001212841">
    <property type="component" value="Unassembled WGS sequence"/>
</dbReference>
<dbReference type="InterPro" id="IPR002975">
    <property type="entry name" value="Fungi_Gprotein_alpha"/>
</dbReference>
<dbReference type="SMART" id="SM00275">
    <property type="entry name" value="G_alpha"/>
    <property type="match status" value="1"/>
</dbReference>
<dbReference type="GO" id="GO:0005525">
    <property type="term" value="F:GTP binding"/>
    <property type="evidence" value="ECO:0007669"/>
    <property type="project" value="UniProtKB-KW"/>
</dbReference>
<organism evidence="8 9">
    <name type="scientific">Rhizophlyctis rosea</name>
    <dbReference type="NCBI Taxonomy" id="64517"/>
    <lineage>
        <taxon>Eukaryota</taxon>
        <taxon>Fungi</taxon>
        <taxon>Fungi incertae sedis</taxon>
        <taxon>Chytridiomycota</taxon>
        <taxon>Chytridiomycota incertae sedis</taxon>
        <taxon>Chytridiomycetes</taxon>
        <taxon>Rhizophlyctidales</taxon>
        <taxon>Rhizophlyctidaceae</taxon>
        <taxon>Rhizophlyctis</taxon>
    </lineage>
</organism>
<dbReference type="InterPro" id="IPR001019">
    <property type="entry name" value="Gprotein_alpha_su"/>
</dbReference>
<dbReference type="Pfam" id="PF00503">
    <property type="entry name" value="G-alpha"/>
    <property type="match status" value="1"/>
</dbReference>
<dbReference type="InterPro" id="IPR027417">
    <property type="entry name" value="P-loop_NTPase"/>
</dbReference>
<gene>
    <name evidence="8" type="primary">GPA1_6</name>
    <name evidence="8" type="ORF">HK097_010415</name>
</gene>
<dbReference type="PANTHER" id="PTHR10218:SF302">
    <property type="entry name" value="GUANINE NUCLEOTIDE-BINDING PROTEIN ALPHA-5 SUBUNIT"/>
    <property type="match status" value="1"/>
</dbReference>
<keyword evidence="9" id="KW-1185">Reference proteome</keyword>
<reference evidence="8" key="1">
    <citation type="submission" date="2020-05" db="EMBL/GenBank/DDBJ databases">
        <title>Phylogenomic resolution of chytrid fungi.</title>
        <authorList>
            <person name="Stajich J.E."/>
            <person name="Amses K."/>
            <person name="Simmons R."/>
            <person name="Seto K."/>
            <person name="Myers J."/>
            <person name="Bonds A."/>
            <person name="Quandt C.A."/>
            <person name="Barry K."/>
            <person name="Liu P."/>
            <person name="Grigoriev I."/>
            <person name="Longcore J.E."/>
            <person name="James T.Y."/>
        </authorList>
    </citation>
    <scope>NUCLEOTIDE SEQUENCE</scope>
    <source>
        <strain evidence="8">JEL0318</strain>
    </source>
</reference>
<dbReference type="GO" id="GO:0046872">
    <property type="term" value="F:metal ion binding"/>
    <property type="evidence" value="ECO:0007669"/>
    <property type="project" value="UniProtKB-KW"/>
</dbReference>
<evidence type="ECO:0000313" key="8">
    <source>
        <dbReference type="EMBL" id="KAJ3055461.1"/>
    </source>
</evidence>
<protein>
    <submittedName>
        <fullName evidence="8">Guanine nucleotide-binding protein subunit alpha</fullName>
    </submittedName>
</protein>
<sequence>MANRSFLRDVTRFADPSFVPSNEDILRTRYRTTEITETRFTIDKLVYRMFDVGGQRSDRLFWAPYFEGDVNAILFIVSLASFDQMLVEDATVNRMLDALVLFESIANNPLLRKVSIILFLNKADLFERKLRISSVKRYFPDYDGANDVKTAGRYFKKKFQSQSKESDKKIYTHFTTGTDTSNMKVVISAVRYEMRANF</sequence>
<feature type="binding site" evidence="6">
    <location>
        <begin position="121"/>
        <end position="124"/>
    </location>
    <ligand>
        <name>GTP</name>
        <dbReference type="ChEBI" id="CHEBI:37565"/>
    </ligand>
</feature>
<keyword evidence="3 6" id="KW-0547">Nucleotide-binding</keyword>
<evidence type="ECO:0000256" key="4">
    <source>
        <dbReference type="ARBA" id="ARBA00023134"/>
    </source>
</evidence>